<feature type="domain" description="Heavy metal binding" evidence="2">
    <location>
        <begin position="281"/>
        <end position="307"/>
    </location>
</feature>
<feature type="domain" description="CzcB-like C-terminal circularly permuted SH3-like" evidence="3">
    <location>
        <begin position="320"/>
        <end position="380"/>
    </location>
</feature>
<reference evidence="4 5" key="1">
    <citation type="submission" date="2023-03" db="EMBL/GenBank/DDBJ databases">
        <title>Paludisphaera mucosa sp. nov. a novel planctomycete from northern fen.</title>
        <authorList>
            <person name="Ivanova A."/>
        </authorList>
    </citation>
    <scope>NUCLEOTIDE SEQUENCE [LARGE SCALE GENOMIC DNA]</scope>
    <source>
        <strain evidence="4 5">Pla2</strain>
    </source>
</reference>
<dbReference type="Pfam" id="PF25975">
    <property type="entry name" value="CzcB_C"/>
    <property type="match status" value="1"/>
</dbReference>
<dbReference type="InterPro" id="IPR058649">
    <property type="entry name" value="CzcB_C"/>
</dbReference>
<dbReference type="PANTHER" id="PTHR30097:SF4">
    <property type="entry name" value="SLR6042 PROTEIN"/>
    <property type="match status" value="1"/>
</dbReference>
<evidence type="ECO:0000259" key="2">
    <source>
        <dbReference type="Pfam" id="PF19335"/>
    </source>
</evidence>
<evidence type="ECO:0000256" key="1">
    <source>
        <dbReference type="ARBA" id="ARBA00022448"/>
    </source>
</evidence>
<dbReference type="RefSeq" id="WP_277859545.1">
    <property type="nucleotide sequence ID" value="NZ_JARRAG010000001.1"/>
</dbReference>
<sequence>MTTAGGKAKAPHAVPWALTAVWVRARFFVALAVAFVVVGRWDHIRTYWDHWTAPAARDSAMGAISTDTEYFCPMEPGVVSDWPAKCPICHMALVRRKKGDMGPLPNGVVARVQLSPERIMLAGVRAATVQYRPLAREIRLGGSVSVQDGRITLAAETSPEEASWLEPGQAAKVTLDPSDGSDPKSGRVISVDSQTRVTIEISGGVADRGGFAVAVVSVPMAGREPFRSMPRGEPSIRPGDPRSVFVCPDHPGEIHLQAGRCPRDEKPLERTRLAANQVLGWWCPMHPKVTADVAGRECAECGGMKLVARIVSYGPVGQVLAVPESAVIDTGARRLVYVESMPGTFDGVEVRLGPRCGNDYPVVEGLEAGWRVAEAGAFLVDAETRLNPSLAAAYFGAKRGEPAAAAPATANPASRESRAIDGLEPADRALALGQKVCPVTGKPLGSMGTPVRAVVKGRPLLLCCDGCVDALNAQPEKYLAKLKPAPSPAHHP</sequence>
<protein>
    <submittedName>
        <fullName evidence="4">Heavy metal-binding domain-containing protein</fullName>
    </submittedName>
</protein>
<dbReference type="PANTHER" id="PTHR30097">
    <property type="entry name" value="CATION EFFLUX SYSTEM PROTEIN CUSB"/>
    <property type="match status" value="1"/>
</dbReference>
<evidence type="ECO:0000259" key="3">
    <source>
        <dbReference type="Pfam" id="PF25975"/>
    </source>
</evidence>
<organism evidence="4 5">
    <name type="scientific">Paludisphaera mucosa</name>
    <dbReference type="NCBI Taxonomy" id="3030827"/>
    <lineage>
        <taxon>Bacteria</taxon>
        <taxon>Pseudomonadati</taxon>
        <taxon>Planctomycetota</taxon>
        <taxon>Planctomycetia</taxon>
        <taxon>Isosphaerales</taxon>
        <taxon>Isosphaeraceae</taxon>
        <taxon>Paludisphaera</taxon>
    </lineage>
</organism>
<dbReference type="Gene3D" id="2.40.420.20">
    <property type="match status" value="1"/>
</dbReference>
<keyword evidence="1" id="KW-0813">Transport</keyword>
<accession>A0ABT6F716</accession>
<comment type="caution">
    <text evidence="4">The sequence shown here is derived from an EMBL/GenBank/DDBJ whole genome shotgun (WGS) entry which is preliminary data.</text>
</comment>
<dbReference type="Pfam" id="PF19335">
    <property type="entry name" value="HMBD"/>
    <property type="match status" value="2"/>
</dbReference>
<gene>
    <name evidence="4" type="ORF">PZE19_05375</name>
</gene>
<dbReference type="Proteomes" id="UP001216907">
    <property type="component" value="Unassembled WGS sequence"/>
</dbReference>
<name>A0ABT6F716_9BACT</name>
<dbReference type="EMBL" id="JARRAG010000001">
    <property type="protein sequence ID" value="MDG3003190.1"/>
    <property type="molecule type" value="Genomic_DNA"/>
</dbReference>
<proteinExistence type="predicted"/>
<evidence type="ECO:0000313" key="4">
    <source>
        <dbReference type="EMBL" id="MDG3003190.1"/>
    </source>
</evidence>
<evidence type="ECO:0000313" key="5">
    <source>
        <dbReference type="Proteomes" id="UP001216907"/>
    </source>
</evidence>
<dbReference type="InterPro" id="IPR045800">
    <property type="entry name" value="HMBD"/>
</dbReference>
<keyword evidence="5" id="KW-1185">Reference proteome</keyword>
<feature type="domain" description="Heavy metal binding" evidence="2">
    <location>
        <begin position="70"/>
        <end position="94"/>
    </location>
</feature>
<dbReference type="InterPro" id="IPR051909">
    <property type="entry name" value="MFP_Cation_Efflux"/>
</dbReference>